<protein>
    <recommendedName>
        <fullName evidence="4">Secreted protein NIS1</fullName>
    </recommendedName>
</protein>
<dbReference type="InterPro" id="IPR045469">
    <property type="entry name" value="Nis1"/>
</dbReference>
<comment type="caution">
    <text evidence="2">The sequence shown here is derived from an EMBL/GenBank/DDBJ whole genome shotgun (WGS) entry which is preliminary data.</text>
</comment>
<dbReference type="Pfam" id="PF19271">
    <property type="entry name" value="Nis1"/>
    <property type="match status" value="1"/>
</dbReference>
<organism evidence="2 3">
    <name type="scientific">Cylindrodendrum hubeiense</name>
    <dbReference type="NCBI Taxonomy" id="595255"/>
    <lineage>
        <taxon>Eukaryota</taxon>
        <taxon>Fungi</taxon>
        <taxon>Dikarya</taxon>
        <taxon>Ascomycota</taxon>
        <taxon>Pezizomycotina</taxon>
        <taxon>Sordariomycetes</taxon>
        <taxon>Hypocreomycetidae</taxon>
        <taxon>Hypocreales</taxon>
        <taxon>Nectriaceae</taxon>
        <taxon>Cylindrodendrum</taxon>
    </lineage>
</organism>
<dbReference type="EMBL" id="JAANBB010000241">
    <property type="protein sequence ID" value="KAF7545723.1"/>
    <property type="molecule type" value="Genomic_DNA"/>
</dbReference>
<evidence type="ECO:0000313" key="2">
    <source>
        <dbReference type="EMBL" id="KAF7545723.1"/>
    </source>
</evidence>
<reference evidence="2" key="1">
    <citation type="submission" date="2020-03" db="EMBL/GenBank/DDBJ databases">
        <title>Draft Genome Sequence of Cylindrodendrum hubeiense.</title>
        <authorList>
            <person name="Buettner E."/>
            <person name="Kellner H."/>
        </authorList>
    </citation>
    <scope>NUCLEOTIDE SEQUENCE</scope>
    <source>
        <strain evidence="2">IHI 201604</strain>
    </source>
</reference>
<evidence type="ECO:0000313" key="3">
    <source>
        <dbReference type="Proteomes" id="UP000722485"/>
    </source>
</evidence>
<name>A0A9P5H0B7_9HYPO</name>
<accession>A0A9P5H0B7</accession>
<evidence type="ECO:0000256" key="1">
    <source>
        <dbReference type="SAM" id="SignalP"/>
    </source>
</evidence>
<proteinExistence type="predicted"/>
<dbReference type="Proteomes" id="UP000722485">
    <property type="component" value="Unassembled WGS sequence"/>
</dbReference>
<sequence length="141" mass="14829">MRLSLAATAAALLAVTEARINGISVPSTIKPGDTFDVIIESSNYIQSVYDVAIAVGYAPGNGYPESLGSIANSFYLGPAKSNQLHSFNETITIPSTIPKGKGIVTASLMSLYGAAYSPTLTNYNVSITFGDKTSKTYKSSY</sequence>
<feature type="signal peptide" evidence="1">
    <location>
        <begin position="1"/>
        <end position="18"/>
    </location>
</feature>
<evidence type="ECO:0008006" key="4">
    <source>
        <dbReference type="Google" id="ProtNLM"/>
    </source>
</evidence>
<dbReference type="AlphaFoldDB" id="A0A9P5H0B7"/>
<keyword evidence="3" id="KW-1185">Reference proteome</keyword>
<gene>
    <name evidence="2" type="ORF">G7Z17_g8950</name>
</gene>
<keyword evidence="1" id="KW-0732">Signal</keyword>
<dbReference type="OrthoDB" id="3913322at2759"/>
<feature type="chain" id="PRO_5040145270" description="Secreted protein NIS1" evidence="1">
    <location>
        <begin position="19"/>
        <end position="141"/>
    </location>
</feature>